<accession>A0A2H1FEW8</accession>
<reference evidence="3" key="1">
    <citation type="submission" date="2017-03" db="EMBL/GenBank/DDBJ databases">
        <authorList>
            <person name="Herbold C."/>
        </authorList>
    </citation>
    <scope>NUCLEOTIDE SEQUENCE [LARGE SCALE GENOMIC DNA]</scope>
</reference>
<keyword evidence="1" id="KW-1133">Transmembrane helix</keyword>
<sequence>MLSESFMCQRDKQYMNTPIDKLKPTSALLGVLVLLAIVTIFPHAFAQLSYTDANNPHGPLQPVTWAAGLVVVGVVAGVGVFTTVKHK</sequence>
<name>A0A2H1FEW8_9ARCH</name>
<organism evidence="2 3">
    <name type="scientific">Candidatus Nitrosotalea okcheonensis</name>
    <dbReference type="NCBI Taxonomy" id="1903276"/>
    <lineage>
        <taxon>Archaea</taxon>
        <taxon>Nitrososphaerota</taxon>
        <taxon>Nitrososphaeria</taxon>
        <taxon>Nitrosotaleales</taxon>
        <taxon>Nitrosotaleaceae</taxon>
        <taxon>Nitrosotalea</taxon>
    </lineage>
</organism>
<evidence type="ECO:0000313" key="3">
    <source>
        <dbReference type="Proteomes" id="UP000230607"/>
    </source>
</evidence>
<evidence type="ECO:0000256" key="1">
    <source>
        <dbReference type="SAM" id="Phobius"/>
    </source>
</evidence>
<keyword evidence="1" id="KW-0812">Transmembrane</keyword>
<dbReference type="AlphaFoldDB" id="A0A2H1FEW8"/>
<feature type="transmembrane region" description="Helical" evidence="1">
    <location>
        <begin position="25"/>
        <end position="45"/>
    </location>
</feature>
<feature type="transmembrane region" description="Helical" evidence="1">
    <location>
        <begin position="65"/>
        <end position="84"/>
    </location>
</feature>
<dbReference type="EMBL" id="LT841358">
    <property type="protein sequence ID" value="SMH71322.1"/>
    <property type="molecule type" value="Genomic_DNA"/>
</dbReference>
<protein>
    <submittedName>
        <fullName evidence="2">Uncharacterized protein</fullName>
    </submittedName>
</protein>
<keyword evidence="3" id="KW-1185">Reference proteome</keyword>
<evidence type="ECO:0000313" key="2">
    <source>
        <dbReference type="EMBL" id="SMH71322.1"/>
    </source>
</evidence>
<proteinExistence type="predicted"/>
<gene>
    <name evidence="2" type="ORF">NCS_11129</name>
</gene>
<keyword evidence="1" id="KW-0472">Membrane</keyword>
<dbReference type="Proteomes" id="UP000230607">
    <property type="component" value="Chromosome 1"/>
</dbReference>